<comment type="caution">
    <text evidence="1">The sequence shown here is derived from an EMBL/GenBank/DDBJ whole genome shotgun (WGS) entry which is preliminary data.</text>
</comment>
<dbReference type="InterPro" id="IPR029063">
    <property type="entry name" value="SAM-dependent_MTases_sf"/>
</dbReference>
<organism evidence="1 2">
    <name type="scientific">Bacillus cereus</name>
    <dbReference type="NCBI Taxonomy" id="1396"/>
    <lineage>
        <taxon>Bacteria</taxon>
        <taxon>Bacillati</taxon>
        <taxon>Bacillota</taxon>
        <taxon>Bacilli</taxon>
        <taxon>Bacillales</taxon>
        <taxon>Bacillaceae</taxon>
        <taxon>Bacillus</taxon>
        <taxon>Bacillus cereus group</taxon>
    </lineage>
</organism>
<reference evidence="1 2" key="1">
    <citation type="submission" date="2017-09" db="EMBL/GenBank/DDBJ databases">
        <title>Large-scale bioinformatics analysis of Bacillus genomes uncovers conserved roles of natural products in bacterial physiology.</title>
        <authorList>
            <consortium name="Agbiome Team Llc"/>
            <person name="Bleich R.M."/>
            <person name="Grubbs K.J."/>
            <person name="Santa Maria K.C."/>
            <person name="Allen S.E."/>
            <person name="Farag S."/>
            <person name="Shank E.A."/>
            <person name="Bowers A."/>
        </authorList>
    </citation>
    <scope>NUCLEOTIDE SEQUENCE [LARGE SCALE GENOMIC DNA]</scope>
    <source>
        <strain evidence="1 2">AFS060282</strain>
    </source>
</reference>
<keyword evidence="1" id="KW-0489">Methyltransferase</keyword>
<evidence type="ECO:0000313" key="1">
    <source>
        <dbReference type="EMBL" id="PFV09152.1"/>
    </source>
</evidence>
<dbReference type="Gene3D" id="3.40.50.150">
    <property type="entry name" value="Vaccinia Virus protein VP39"/>
    <property type="match status" value="1"/>
</dbReference>
<dbReference type="EMBL" id="NVDQ01000014">
    <property type="protein sequence ID" value="PFV09152.1"/>
    <property type="molecule type" value="Genomic_DNA"/>
</dbReference>
<dbReference type="SUPFAM" id="SSF53335">
    <property type="entry name" value="S-adenosyl-L-methionine-dependent methyltransferases"/>
    <property type="match status" value="1"/>
</dbReference>
<gene>
    <name evidence="1" type="ORF">COK98_07975</name>
</gene>
<sequence length="200" mass="22759">MAIKQDEIKVVVGAGVFNNNPGWIQTQEDELNLLDKATWEERFEYNSISAILAEHVWEHLTFEEGVRAAEICYEFLKPSGHIRCGVPDAFFQDEVYQNIVQIGGPGPKDHPAASHKIVHNYKTLTKMFETAGFEVVLLEYCDENGQFYYNEWDANDGVIFRSKRYDSRNKGDKLGFPSLIVDAIKRANHSTKKGVNPMIS</sequence>
<accession>A0A9X7BDG6</accession>
<dbReference type="Proteomes" id="UP000226257">
    <property type="component" value="Unassembled WGS sequence"/>
</dbReference>
<protein>
    <submittedName>
        <fullName evidence="1">SAM-dependent methyltransferase</fullName>
    </submittedName>
</protein>
<name>A0A9X7BDG6_BACCE</name>
<dbReference type="GO" id="GO:0008168">
    <property type="term" value="F:methyltransferase activity"/>
    <property type="evidence" value="ECO:0007669"/>
    <property type="project" value="UniProtKB-KW"/>
</dbReference>
<dbReference type="GO" id="GO:0032259">
    <property type="term" value="P:methylation"/>
    <property type="evidence" value="ECO:0007669"/>
    <property type="project" value="UniProtKB-KW"/>
</dbReference>
<evidence type="ECO:0000313" key="2">
    <source>
        <dbReference type="Proteomes" id="UP000226257"/>
    </source>
</evidence>
<keyword evidence="1" id="KW-0808">Transferase</keyword>
<proteinExistence type="predicted"/>
<dbReference type="AlphaFoldDB" id="A0A9X7BDG6"/>